<dbReference type="Proteomes" id="UP000499080">
    <property type="component" value="Unassembled WGS sequence"/>
</dbReference>
<accession>A0A4Y2BP34</accession>
<proteinExistence type="predicted"/>
<evidence type="ECO:0000313" key="2">
    <source>
        <dbReference type="EMBL" id="GBL93992.1"/>
    </source>
</evidence>
<reference evidence="2 3" key="1">
    <citation type="journal article" date="2019" name="Sci. Rep.">
        <title>Orb-weaving spider Araneus ventricosus genome elucidates the spidroin gene catalogue.</title>
        <authorList>
            <person name="Kono N."/>
            <person name="Nakamura H."/>
            <person name="Ohtoshi R."/>
            <person name="Moran D.A.P."/>
            <person name="Shinohara A."/>
            <person name="Yoshida Y."/>
            <person name="Fujiwara M."/>
            <person name="Mori M."/>
            <person name="Tomita M."/>
            <person name="Arakawa K."/>
        </authorList>
    </citation>
    <scope>NUCLEOTIDE SEQUENCE [LARGE SCALE GENOMIC DNA]</scope>
</reference>
<comment type="caution">
    <text evidence="2">The sequence shown here is derived from an EMBL/GenBank/DDBJ whole genome shotgun (WGS) entry which is preliminary data.</text>
</comment>
<keyword evidence="3" id="KW-1185">Reference proteome</keyword>
<name>A0A4Y2BP34_ARAVE</name>
<dbReference type="AlphaFoldDB" id="A0A4Y2BP34"/>
<organism evidence="2 3">
    <name type="scientific">Araneus ventricosus</name>
    <name type="common">Orbweaver spider</name>
    <name type="synonym">Epeira ventricosa</name>
    <dbReference type="NCBI Taxonomy" id="182803"/>
    <lineage>
        <taxon>Eukaryota</taxon>
        <taxon>Metazoa</taxon>
        <taxon>Ecdysozoa</taxon>
        <taxon>Arthropoda</taxon>
        <taxon>Chelicerata</taxon>
        <taxon>Arachnida</taxon>
        <taxon>Araneae</taxon>
        <taxon>Araneomorphae</taxon>
        <taxon>Entelegynae</taxon>
        <taxon>Araneoidea</taxon>
        <taxon>Araneidae</taxon>
        <taxon>Araneus</taxon>
    </lineage>
</organism>
<feature type="region of interest" description="Disordered" evidence="1">
    <location>
        <begin position="1"/>
        <end position="20"/>
    </location>
</feature>
<dbReference type="EMBL" id="BGPR01000098">
    <property type="protein sequence ID" value="GBL93992.1"/>
    <property type="molecule type" value="Genomic_DNA"/>
</dbReference>
<gene>
    <name evidence="2" type="ORF">AVEN_76710_1</name>
</gene>
<evidence type="ECO:0000313" key="3">
    <source>
        <dbReference type="Proteomes" id="UP000499080"/>
    </source>
</evidence>
<feature type="compositionally biased region" description="Basic and acidic residues" evidence="1">
    <location>
        <begin position="10"/>
        <end position="19"/>
    </location>
</feature>
<sequence length="121" mass="13696">MEANDSWPWRQKEDSRISKNYDPISHRKRDLDFSREFHMTSPIGGRAINTGSLEGESESLWSFVRSASWTGGFQVGNPMPLELRVYGACFTLIIHKRSNVIPGVVRKFGEENARSGVVLVI</sequence>
<evidence type="ECO:0000256" key="1">
    <source>
        <dbReference type="SAM" id="MobiDB-lite"/>
    </source>
</evidence>
<protein>
    <submittedName>
        <fullName evidence="2">Uncharacterized protein</fullName>
    </submittedName>
</protein>